<dbReference type="Gene3D" id="2.30.110.10">
    <property type="entry name" value="Electron Transport, Fmn-binding Protein, Chain A"/>
    <property type="match status" value="1"/>
</dbReference>
<dbReference type="SUPFAM" id="SSF50475">
    <property type="entry name" value="FMN-binding split barrel"/>
    <property type="match status" value="1"/>
</dbReference>
<accession>A0A3G1KYF9</accession>
<dbReference type="Pfam" id="PF01243">
    <property type="entry name" value="PNPOx_N"/>
    <property type="match status" value="1"/>
</dbReference>
<evidence type="ECO:0000313" key="2">
    <source>
        <dbReference type="EMBL" id="ATW27524.1"/>
    </source>
</evidence>
<proteinExistence type="predicted"/>
<feature type="domain" description="Pyridoxamine 5'-phosphate oxidase N-terminal" evidence="1">
    <location>
        <begin position="5"/>
        <end position="121"/>
    </location>
</feature>
<sequence>MPKISQEIKNTMAKTKIIPVATASKDGMPNVIPFAFVKCYDDETLVLADNFMQKSMKNLEENPFVSICVWDTEGNQSFQIKGKAAVETEGKVFNETVAWVKEAMPQLSPKSAILVKISNIYICQPGPDLGKEL</sequence>
<dbReference type="OrthoDB" id="1494384at2"/>
<evidence type="ECO:0000259" key="1">
    <source>
        <dbReference type="Pfam" id="PF01243"/>
    </source>
</evidence>
<dbReference type="InterPro" id="IPR012349">
    <property type="entry name" value="Split_barrel_FMN-bd"/>
</dbReference>
<reference evidence="2 3" key="1">
    <citation type="submission" date="2016-10" db="EMBL/GenBank/DDBJ databases">
        <title>Complete Genome Sequence of Peptococcaceae strain DCMF.</title>
        <authorList>
            <person name="Edwards R.J."/>
            <person name="Holland S.I."/>
            <person name="Deshpande N.P."/>
            <person name="Wong Y.K."/>
            <person name="Ertan H."/>
            <person name="Manefield M."/>
            <person name="Russell T.L."/>
            <person name="Lee M.J."/>
        </authorList>
    </citation>
    <scope>NUCLEOTIDE SEQUENCE [LARGE SCALE GENOMIC DNA]</scope>
    <source>
        <strain evidence="2 3">DCMF</strain>
    </source>
</reference>
<evidence type="ECO:0000313" key="3">
    <source>
        <dbReference type="Proteomes" id="UP000323521"/>
    </source>
</evidence>
<dbReference type="EMBL" id="CP017634">
    <property type="protein sequence ID" value="ATW27524.1"/>
    <property type="molecule type" value="Genomic_DNA"/>
</dbReference>
<dbReference type="KEGG" id="fwa:DCMF_24685"/>
<dbReference type="InterPro" id="IPR011576">
    <property type="entry name" value="Pyridox_Oxase_N"/>
</dbReference>
<protein>
    <submittedName>
        <fullName evidence="2">Pyridoxamine 5'-phosphate oxidase</fullName>
    </submittedName>
</protein>
<name>A0A3G1KYF9_FORW1</name>
<organism evidence="2 3">
    <name type="scientific">Formimonas warabiya</name>
    <dbReference type="NCBI Taxonomy" id="1761012"/>
    <lineage>
        <taxon>Bacteria</taxon>
        <taxon>Bacillati</taxon>
        <taxon>Bacillota</taxon>
        <taxon>Clostridia</taxon>
        <taxon>Eubacteriales</taxon>
        <taxon>Peptococcaceae</taxon>
        <taxon>Candidatus Formimonas</taxon>
    </lineage>
</organism>
<dbReference type="AlphaFoldDB" id="A0A3G1KYF9"/>
<keyword evidence="3" id="KW-1185">Reference proteome</keyword>
<gene>
    <name evidence="2" type="ORF">DCMF_24685</name>
</gene>
<dbReference type="Proteomes" id="UP000323521">
    <property type="component" value="Chromosome"/>
</dbReference>
<dbReference type="RefSeq" id="WP_148136892.1">
    <property type="nucleotide sequence ID" value="NZ_CP017634.1"/>
</dbReference>
<dbReference type="PANTHER" id="PTHR40660">
    <property type="entry name" value="5'-PHOSPHATE OXIDASE PUTATIVE DOMAIN-CONTAINING PROTEIN-RELATED"/>
    <property type="match status" value="1"/>
</dbReference>
<dbReference type="PANTHER" id="PTHR40660:SF1">
    <property type="entry name" value="5'-PHOSPHATE OXIDASE PUTATIVE DOMAIN-CONTAINING PROTEIN-RELATED"/>
    <property type="match status" value="1"/>
</dbReference>